<dbReference type="AlphaFoldDB" id="V5SK69"/>
<dbReference type="HOGENOM" id="CLU_399434_0_0_5"/>
<accession>V5SK69</accession>
<dbReference type="KEGG" id="hni:W911_14660"/>
<sequence length="689" mass="72791">MIPKPPPGFELIPTNLGVPQPPPGFEMVPEQEASKEYEGWGEYGKDLGRTALQGVTLGAGDELVAGIRSLAGTPYDQALGEERAALSRFSEHNPGTALGAELAGGFAVPGGLAARAVSRAPTFLGKATRSSGVGAGYGATAGFASGEDGFQNRIDSGMEGAGLGAAIGAGLPAAARAIGGGRQAVTSVADNEAAAQLYFADRLRKAGMTEADIARELQAGQQATRFQHGTADLPETIADVSPTTQRVLRGIKVGGDADEIVEPFLANRQAGQIDFGRGAEAGGQIARLRENMRLAMGLSDETFADKVAGVTAKRSKEADKLFAKARQSSQPFDLSTTLQQYSLRAMELTDVERRMLGNVIAQFTQEGTAGIGRYGLPRFPVTDVSKFHSAKQTLDAEIAGSKGNLRRLLTGLKHDLMRDVFKPNAKGVPTINAAYRDALDNFASKSELLNAGELGRAFANGTEQISRAQWASMSEAEKAMVRRAWLQVRSSRMGGKAAGPTTDFTGALRSPNVGDQLRFLMPQRAGETGKFAYPGGRRAQLSELTRRETRISDTARKVLGNSTTAEKAVDAIDVGSMVRSLRYIRDQGGLINAAVNSLADALEKLSAIKGERAKYLAQQLLATDPAQQAAFLARVAQEYGEAQARKVGAVSEIWREAFTGAMSATGAMEIQRPAGDPVARALVGPALMH</sequence>
<dbReference type="PATRIC" id="fig|1029756.8.peg.3053"/>
<dbReference type="Proteomes" id="UP000018542">
    <property type="component" value="Chromosome"/>
</dbReference>
<protein>
    <submittedName>
        <fullName evidence="1">Uncharacterized protein</fullName>
    </submittedName>
</protein>
<proteinExistence type="predicted"/>
<organism evidence="1 2">
    <name type="scientific">Hyphomicrobium nitrativorans NL23</name>
    <dbReference type="NCBI Taxonomy" id="1029756"/>
    <lineage>
        <taxon>Bacteria</taxon>
        <taxon>Pseudomonadati</taxon>
        <taxon>Pseudomonadota</taxon>
        <taxon>Alphaproteobacteria</taxon>
        <taxon>Hyphomicrobiales</taxon>
        <taxon>Hyphomicrobiaceae</taxon>
        <taxon>Hyphomicrobium</taxon>
    </lineage>
</organism>
<name>V5SK69_9HYPH</name>
<reference evidence="1 2" key="1">
    <citation type="journal article" date="2014" name="Genome Announc.">
        <title>Complete Genome Sequence of Hyphomicrobium nitrativorans Strain NL23, a Denitrifying Bacterium Isolated from Biofilm of a Methanol-Fed Denitrification System Treating Seawater at the Montreal Biodome.</title>
        <authorList>
            <person name="Martineau C."/>
            <person name="Villeneuve C."/>
            <person name="Mauffrey F."/>
            <person name="Villemur R."/>
        </authorList>
    </citation>
    <scope>NUCLEOTIDE SEQUENCE [LARGE SCALE GENOMIC DNA]</scope>
    <source>
        <strain evidence="1">NL23</strain>
    </source>
</reference>
<evidence type="ECO:0000313" key="1">
    <source>
        <dbReference type="EMBL" id="AHB50354.1"/>
    </source>
</evidence>
<dbReference type="STRING" id="1029756.W911_14660"/>
<evidence type="ECO:0000313" key="2">
    <source>
        <dbReference type="Proteomes" id="UP000018542"/>
    </source>
</evidence>
<gene>
    <name evidence="1" type="ORF">W911_14660</name>
</gene>
<dbReference type="EMBL" id="CP006912">
    <property type="protein sequence ID" value="AHB50354.1"/>
    <property type="molecule type" value="Genomic_DNA"/>
</dbReference>
<keyword evidence="2" id="KW-1185">Reference proteome</keyword>